<dbReference type="STRING" id="388280.SAMN04488057_103205"/>
<keyword evidence="8" id="KW-0408">Iron</keyword>
<dbReference type="GO" id="GO:0030145">
    <property type="term" value="F:manganese ion binding"/>
    <property type="evidence" value="ECO:0007669"/>
    <property type="project" value="TreeGrafter"/>
</dbReference>
<comment type="pathway">
    <text evidence="5">Carbohydrate metabolism; pentose and glucuronate interconversion.</text>
</comment>
<comment type="similarity">
    <text evidence="6">Belongs to the mannonate dehydratase family.</text>
</comment>
<sequence>MSKERRKFLKKAGGLAGISLAGPLAYPRPAAIPGGTYHRDLGMKLCLAYFWGVEKRKTALARQMDVSGAVGGLNPAMAGLSQHKPWSREVIKGVKAAWEREGLQLRVIEGPPSLGTNTKLGLEGRDEEISNFISLMRNLSLEGIDTICYNWMPVISWARTDMERKGRGGALVSAFDIEDIEGKPLIRDYGEVSHPMMWDNLQYFLDAVIPEAEKYRIKLALHPDDPPVSHIQGIPRIMTSVDAFKKLLTMAPSVYNGITFCQGSFASMGEENSGVDIPEAIRYFGRKEAIHFVHFRDVKGHKNNFEETFHDEGKTDMYEAMKALDEIAFKGPIRPDHVPTMAGDTNDKPGYSTIGTLYAIGYIRGLMEGVGKAGR</sequence>
<evidence type="ECO:0000256" key="10">
    <source>
        <dbReference type="ARBA" id="ARBA00023239"/>
    </source>
</evidence>
<comment type="cofactor">
    <cofactor evidence="2">
        <name>Mn(2+)</name>
        <dbReference type="ChEBI" id="CHEBI:29035"/>
    </cofactor>
</comment>
<gene>
    <name evidence="11" type="ORF">SAMN04488057_103205</name>
</gene>
<proteinExistence type="inferred from homology"/>
<dbReference type="SUPFAM" id="SSF51658">
    <property type="entry name" value="Xylose isomerase-like"/>
    <property type="match status" value="1"/>
</dbReference>
<evidence type="ECO:0000256" key="1">
    <source>
        <dbReference type="ARBA" id="ARBA00001794"/>
    </source>
</evidence>
<dbReference type="Proteomes" id="UP000184513">
    <property type="component" value="Unassembled WGS sequence"/>
</dbReference>
<comment type="cofactor">
    <cofactor evidence="3">
        <name>Fe(2+)</name>
        <dbReference type="ChEBI" id="CHEBI:29033"/>
    </cofactor>
</comment>
<keyword evidence="12" id="KW-1185">Reference proteome</keyword>
<evidence type="ECO:0000256" key="5">
    <source>
        <dbReference type="ARBA" id="ARBA00004892"/>
    </source>
</evidence>
<evidence type="ECO:0000256" key="2">
    <source>
        <dbReference type="ARBA" id="ARBA00001936"/>
    </source>
</evidence>
<organism evidence="11 12">
    <name type="scientific">Cyclobacterium lianum</name>
    <dbReference type="NCBI Taxonomy" id="388280"/>
    <lineage>
        <taxon>Bacteria</taxon>
        <taxon>Pseudomonadati</taxon>
        <taxon>Bacteroidota</taxon>
        <taxon>Cytophagia</taxon>
        <taxon>Cytophagales</taxon>
        <taxon>Cyclobacteriaceae</taxon>
        <taxon>Cyclobacterium</taxon>
    </lineage>
</organism>
<dbReference type="Pfam" id="PF03786">
    <property type="entry name" value="UxuA"/>
    <property type="match status" value="2"/>
</dbReference>
<evidence type="ECO:0000313" key="11">
    <source>
        <dbReference type="EMBL" id="SHM75227.1"/>
    </source>
</evidence>
<dbReference type="InterPro" id="IPR006311">
    <property type="entry name" value="TAT_signal"/>
</dbReference>
<keyword evidence="10" id="KW-0456">Lyase</keyword>
<evidence type="ECO:0000313" key="12">
    <source>
        <dbReference type="Proteomes" id="UP000184513"/>
    </source>
</evidence>
<evidence type="ECO:0000256" key="4">
    <source>
        <dbReference type="ARBA" id="ARBA00002713"/>
    </source>
</evidence>
<comment type="function">
    <text evidence="4">Catalyzes the dehydration of D-mannonate.</text>
</comment>
<dbReference type="RefSeq" id="WP_073093656.1">
    <property type="nucleotide sequence ID" value="NZ_FRCY01000003.1"/>
</dbReference>
<dbReference type="UniPathway" id="UPA00246"/>
<comment type="catalytic activity">
    <reaction evidence="1">
        <text>D-mannonate = 2-dehydro-3-deoxy-D-gluconate + H2O</text>
        <dbReference type="Rhea" id="RHEA:20097"/>
        <dbReference type="ChEBI" id="CHEBI:15377"/>
        <dbReference type="ChEBI" id="CHEBI:17767"/>
        <dbReference type="ChEBI" id="CHEBI:57990"/>
        <dbReference type="EC" id="4.2.1.8"/>
    </reaction>
</comment>
<reference evidence="11 12" key="1">
    <citation type="submission" date="2016-11" db="EMBL/GenBank/DDBJ databases">
        <authorList>
            <person name="Jaros S."/>
            <person name="Januszkiewicz K."/>
            <person name="Wedrychowicz H."/>
        </authorList>
    </citation>
    <scope>NUCLEOTIDE SEQUENCE [LARGE SCALE GENOMIC DNA]</scope>
    <source>
        <strain evidence="11 12">CGMCC 1.6102</strain>
    </source>
</reference>
<dbReference type="AlphaFoldDB" id="A0A1M7LBH7"/>
<dbReference type="OrthoDB" id="9780250at2"/>
<keyword evidence="9" id="KW-0464">Manganese</keyword>
<dbReference type="PROSITE" id="PS51318">
    <property type="entry name" value="TAT"/>
    <property type="match status" value="1"/>
</dbReference>
<accession>A0A1M7LBH7</accession>
<evidence type="ECO:0000256" key="3">
    <source>
        <dbReference type="ARBA" id="ARBA00001954"/>
    </source>
</evidence>
<dbReference type="Gene3D" id="3.20.20.150">
    <property type="entry name" value="Divalent-metal-dependent TIM barrel enzymes"/>
    <property type="match status" value="1"/>
</dbReference>
<dbReference type="PANTHER" id="PTHR30387">
    <property type="entry name" value="MANNONATE DEHYDRATASE"/>
    <property type="match status" value="1"/>
</dbReference>
<dbReference type="InterPro" id="IPR004628">
    <property type="entry name" value="Man_deHydtase"/>
</dbReference>
<dbReference type="GO" id="GO:0042840">
    <property type="term" value="P:D-glucuronate catabolic process"/>
    <property type="evidence" value="ECO:0007669"/>
    <property type="project" value="TreeGrafter"/>
</dbReference>
<protein>
    <recommendedName>
        <fullName evidence="7">mannonate dehydratase</fullName>
        <ecNumber evidence="7">4.2.1.8</ecNumber>
    </recommendedName>
</protein>
<name>A0A1M7LBH7_9BACT</name>
<evidence type="ECO:0000256" key="6">
    <source>
        <dbReference type="ARBA" id="ARBA00007389"/>
    </source>
</evidence>
<evidence type="ECO:0000256" key="8">
    <source>
        <dbReference type="ARBA" id="ARBA00023004"/>
    </source>
</evidence>
<dbReference type="PIRSF" id="PIRSF016049">
    <property type="entry name" value="Man_dehyd"/>
    <property type="match status" value="1"/>
</dbReference>
<dbReference type="EMBL" id="FRCY01000003">
    <property type="protein sequence ID" value="SHM75227.1"/>
    <property type="molecule type" value="Genomic_DNA"/>
</dbReference>
<dbReference type="EC" id="4.2.1.8" evidence="7"/>
<evidence type="ECO:0000256" key="9">
    <source>
        <dbReference type="ARBA" id="ARBA00023211"/>
    </source>
</evidence>
<dbReference type="PANTHER" id="PTHR30387:SF2">
    <property type="entry name" value="MANNONATE DEHYDRATASE"/>
    <property type="match status" value="1"/>
</dbReference>
<dbReference type="InterPro" id="IPR036237">
    <property type="entry name" value="Xyl_isomerase-like_sf"/>
</dbReference>
<dbReference type="GO" id="GO:0008198">
    <property type="term" value="F:ferrous iron binding"/>
    <property type="evidence" value="ECO:0007669"/>
    <property type="project" value="TreeGrafter"/>
</dbReference>
<dbReference type="GO" id="GO:0008927">
    <property type="term" value="F:mannonate dehydratase activity"/>
    <property type="evidence" value="ECO:0007669"/>
    <property type="project" value="UniProtKB-EC"/>
</dbReference>
<evidence type="ECO:0000256" key="7">
    <source>
        <dbReference type="ARBA" id="ARBA00012927"/>
    </source>
</evidence>